<dbReference type="Proteomes" id="UP000321424">
    <property type="component" value="Unassembled WGS sequence"/>
</dbReference>
<keyword evidence="3" id="KW-1185">Reference proteome</keyword>
<name>A0A511MEX0_9NOCA</name>
<dbReference type="SUPFAM" id="SSF54427">
    <property type="entry name" value="NTF2-like"/>
    <property type="match status" value="1"/>
</dbReference>
<dbReference type="EMBL" id="BJXA01000020">
    <property type="protein sequence ID" value="GEM38971.1"/>
    <property type="molecule type" value="Genomic_DNA"/>
</dbReference>
<dbReference type="RefSeq" id="WP_147131978.1">
    <property type="nucleotide sequence ID" value="NZ_BJXA01000020.1"/>
</dbReference>
<evidence type="ECO:0000313" key="3">
    <source>
        <dbReference type="Proteomes" id="UP000321424"/>
    </source>
</evidence>
<dbReference type="InterPro" id="IPR037401">
    <property type="entry name" value="SnoaL-like"/>
</dbReference>
<evidence type="ECO:0000313" key="2">
    <source>
        <dbReference type="EMBL" id="GEM38971.1"/>
    </source>
</evidence>
<dbReference type="AlphaFoldDB" id="A0A511MEX0"/>
<gene>
    <name evidence="2" type="ORF">NN4_34900</name>
</gene>
<comment type="caution">
    <text evidence="2">The sequence shown here is derived from an EMBL/GenBank/DDBJ whole genome shotgun (WGS) entry which is preliminary data.</text>
</comment>
<dbReference type="OrthoDB" id="129343at2"/>
<accession>A0A511MEX0</accession>
<feature type="domain" description="SnoaL-like" evidence="1">
    <location>
        <begin position="18"/>
        <end position="107"/>
    </location>
</feature>
<sequence>MTNDLATRNKNLVLHGLAQFADGNLDGMRALLHEDFRAHAPGNPSGRDAFLEFTANSPIAASRLDIKRVIADDDYVAVHYHLIPRDDPRGAAVVDIWRLVDGMITEHWHALQPVPDEDQIPNGMF</sequence>
<reference evidence="2 3" key="1">
    <citation type="submission" date="2019-07" db="EMBL/GenBank/DDBJ databases">
        <title>Whole genome shotgun sequence of Nocardia ninae NBRC 108245.</title>
        <authorList>
            <person name="Hosoyama A."/>
            <person name="Uohara A."/>
            <person name="Ohji S."/>
            <person name="Ichikawa N."/>
        </authorList>
    </citation>
    <scope>NUCLEOTIDE SEQUENCE [LARGE SCALE GENOMIC DNA]</scope>
    <source>
        <strain evidence="2 3">NBRC 108245</strain>
    </source>
</reference>
<evidence type="ECO:0000259" key="1">
    <source>
        <dbReference type="Pfam" id="PF12680"/>
    </source>
</evidence>
<dbReference type="InterPro" id="IPR032710">
    <property type="entry name" value="NTF2-like_dom_sf"/>
</dbReference>
<proteinExistence type="predicted"/>
<dbReference type="Pfam" id="PF12680">
    <property type="entry name" value="SnoaL_2"/>
    <property type="match status" value="1"/>
</dbReference>
<protein>
    <recommendedName>
        <fullName evidence="1">SnoaL-like domain-containing protein</fullName>
    </recommendedName>
</protein>
<organism evidence="2 3">
    <name type="scientific">Nocardia ninae NBRC 108245</name>
    <dbReference type="NCBI Taxonomy" id="1210091"/>
    <lineage>
        <taxon>Bacteria</taxon>
        <taxon>Bacillati</taxon>
        <taxon>Actinomycetota</taxon>
        <taxon>Actinomycetes</taxon>
        <taxon>Mycobacteriales</taxon>
        <taxon>Nocardiaceae</taxon>
        <taxon>Nocardia</taxon>
    </lineage>
</organism>
<dbReference type="Gene3D" id="3.10.450.50">
    <property type="match status" value="1"/>
</dbReference>